<name>Q2JA55_FRACC</name>
<feature type="compositionally biased region" description="Low complexity" evidence="1">
    <location>
        <begin position="28"/>
        <end position="41"/>
    </location>
</feature>
<sequence>MWHDEQGRDTPLGVPANSAAGIPAGPVPATDRPAAGRPARAAARRRQTAAVACLGTPFAALLAVPLYAHDEPRLAGVPFFYWYQLAWVPLSALLTAAAWRLDSRGTAPEGLR</sequence>
<dbReference type="Proteomes" id="UP000001937">
    <property type="component" value="Chromosome"/>
</dbReference>
<dbReference type="HOGENOM" id="CLU_2142235_0_0_11"/>
<reference evidence="3 4" key="1">
    <citation type="journal article" date="2007" name="Genome Res.">
        <title>Genome characteristics of facultatively symbiotic Frankia sp. strains reflect host range and host plant biogeography.</title>
        <authorList>
            <person name="Normand P."/>
            <person name="Lapierre P."/>
            <person name="Tisa L.S."/>
            <person name="Gogarten J.P."/>
            <person name="Alloisio N."/>
            <person name="Bagnarol E."/>
            <person name="Bassi C.A."/>
            <person name="Berry A.M."/>
            <person name="Bickhart D.M."/>
            <person name="Choisne N."/>
            <person name="Couloux A."/>
            <person name="Cournoyer B."/>
            <person name="Cruveiller S."/>
            <person name="Daubin V."/>
            <person name="Demange N."/>
            <person name="Francino M.P."/>
            <person name="Goltsman E."/>
            <person name="Huang Y."/>
            <person name="Kopp O.R."/>
            <person name="Labarre L."/>
            <person name="Lapidus A."/>
            <person name="Lavire C."/>
            <person name="Marechal J."/>
            <person name="Martinez M."/>
            <person name="Mastronunzio J.E."/>
            <person name="Mullin B.C."/>
            <person name="Niemann J."/>
            <person name="Pujic P."/>
            <person name="Rawnsley T."/>
            <person name="Rouy Z."/>
            <person name="Schenowitz C."/>
            <person name="Sellstedt A."/>
            <person name="Tavares F."/>
            <person name="Tomkins J.P."/>
            <person name="Vallenet D."/>
            <person name="Valverde C."/>
            <person name="Wall L.G."/>
            <person name="Wang Y."/>
            <person name="Medigue C."/>
            <person name="Benson D.R."/>
        </authorList>
    </citation>
    <scope>NUCLEOTIDE SEQUENCE [LARGE SCALE GENOMIC DNA]</scope>
    <source>
        <strain evidence="4">DSM 45818 / CECT 9043 / CcI3</strain>
    </source>
</reference>
<keyword evidence="2" id="KW-0812">Transmembrane</keyword>
<feature type="transmembrane region" description="Helical" evidence="2">
    <location>
        <begin position="49"/>
        <end position="68"/>
    </location>
</feature>
<dbReference type="STRING" id="106370.Francci3_2470"/>
<dbReference type="KEGG" id="fra:Francci3_2470"/>
<dbReference type="OrthoDB" id="123261at2"/>
<keyword evidence="4" id="KW-1185">Reference proteome</keyword>
<protein>
    <recommendedName>
        <fullName evidence="5">Integral membrane protein</fullName>
    </recommendedName>
</protein>
<dbReference type="EMBL" id="CP000249">
    <property type="protein sequence ID" value="ABD11837.1"/>
    <property type="molecule type" value="Genomic_DNA"/>
</dbReference>
<dbReference type="AlphaFoldDB" id="Q2JA55"/>
<feature type="region of interest" description="Disordered" evidence="1">
    <location>
        <begin position="1"/>
        <end position="41"/>
    </location>
</feature>
<keyword evidence="2" id="KW-1133">Transmembrane helix</keyword>
<evidence type="ECO:0008006" key="5">
    <source>
        <dbReference type="Google" id="ProtNLM"/>
    </source>
</evidence>
<evidence type="ECO:0000313" key="4">
    <source>
        <dbReference type="Proteomes" id="UP000001937"/>
    </source>
</evidence>
<evidence type="ECO:0000256" key="1">
    <source>
        <dbReference type="SAM" id="MobiDB-lite"/>
    </source>
</evidence>
<proteinExistence type="predicted"/>
<dbReference type="Pfam" id="PF11755">
    <property type="entry name" value="DUF3311"/>
    <property type="match status" value="1"/>
</dbReference>
<accession>Q2JA55</accession>
<gene>
    <name evidence="3" type="ordered locus">Francci3_2470</name>
</gene>
<keyword evidence="2" id="KW-0472">Membrane</keyword>
<evidence type="ECO:0000313" key="3">
    <source>
        <dbReference type="EMBL" id="ABD11837.1"/>
    </source>
</evidence>
<organism evidence="3 4">
    <name type="scientific">Frankia casuarinae (strain DSM 45818 / CECT 9043 / HFP020203 / CcI3)</name>
    <dbReference type="NCBI Taxonomy" id="106370"/>
    <lineage>
        <taxon>Bacteria</taxon>
        <taxon>Bacillati</taxon>
        <taxon>Actinomycetota</taxon>
        <taxon>Actinomycetes</taxon>
        <taxon>Frankiales</taxon>
        <taxon>Frankiaceae</taxon>
        <taxon>Frankia</taxon>
    </lineage>
</organism>
<evidence type="ECO:0000256" key="2">
    <source>
        <dbReference type="SAM" id="Phobius"/>
    </source>
</evidence>
<feature type="transmembrane region" description="Helical" evidence="2">
    <location>
        <begin position="80"/>
        <end position="99"/>
    </location>
</feature>
<dbReference type="InterPro" id="IPR021741">
    <property type="entry name" value="DUF3311"/>
</dbReference>